<name>A0A316YBP1_9BASI</name>
<proteinExistence type="predicted"/>
<sequence>MVTEHLLLASPLSQTTSIRFGQLSGTLGTATTGARQTGCHCSSGATTSLDAFPMAKLLRFFSVGPAALSGGKHLDTSRA</sequence>
<dbReference type="GeneID" id="37046224"/>
<dbReference type="AlphaFoldDB" id="A0A316YBP1"/>
<dbReference type="RefSeq" id="XP_025373887.1">
    <property type="nucleotide sequence ID" value="XM_025524308.1"/>
</dbReference>
<reference evidence="1 2" key="1">
    <citation type="journal article" date="2018" name="Mol. Biol. Evol.">
        <title>Broad Genomic Sampling Reveals a Smut Pathogenic Ancestry of the Fungal Clade Ustilaginomycotina.</title>
        <authorList>
            <person name="Kijpornyongpan T."/>
            <person name="Mondo S.J."/>
            <person name="Barry K."/>
            <person name="Sandor L."/>
            <person name="Lee J."/>
            <person name="Lipzen A."/>
            <person name="Pangilinan J."/>
            <person name="LaButti K."/>
            <person name="Hainaut M."/>
            <person name="Henrissat B."/>
            <person name="Grigoriev I.V."/>
            <person name="Spatafora J.W."/>
            <person name="Aime M.C."/>
        </authorList>
    </citation>
    <scope>NUCLEOTIDE SEQUENCE [LARGE SCALE GENOMIC DNA]</scope>
    <source>
        <strain evidence="1 2">MCA 4198</strain>
    </source>
</reference>
<gene>
    <name evidence="1" type="ORF">FA10DRAFT_289533</name>
</gene>
<dbReference type="InParanoid" id="A0A316YBP1"/>
<evidence type="ECO:0000313" key="2">
    <source>
        <dbReference type="Proteomes" id="UP000245768"/>
    </source>
</evidence>
<accession>A0A316YBP1</accession>
<evidence type="ECO:0000313" key="1">
    <source>
        <dbReference type="EMBL" id="PWN86689.1"/>
    </source>
</evidence>
<dbReference type="Proteomes" id="UP000245768">
    <property type="component" value="Unassembled WGS sequence"/>
</dbReference>
<dbReference type="EMBL" id="KZ819643">
    <property type="protein sequence ID" value="PWN86689.1"/>
    <property type="molecule type" value="Genomic_DNA"/>
</dbReference>
<protein>
    <submittedName>
        <fullName evidence="1">Uncharacterized protein</fullName>
    </submittedName>
</protein>
<keyword evidence="2" id="KW-1185">Reference proteome</keyword>
<organism evidence="1 2">
    <name type="scientific">Acaromyces ingoldii</name>
    <dbReference type="NCBI Taxonomy" id="215250"/>
    <lineage>
        <taxon>Eukaryota</taxon>
        <taxon>Fungi</taxon>
        <taxon>Dikarya</taxon>
        <taxon>Basidiomycota</taxon>
        <taxon>Ustilaginomycotina</taxon>
        <taxon>Exobasidiomycetes</taxon>
        <taxon>Exobasidiales</taxon>
        <taxon>Cryptobasidiaceae</taxon>
        <taxon>Acaromyces</taxon>
    </lineage>
</organism>